<proteinExistence type="predicted"/>
<reference evidence="1" key="1">
    <citation type="submission" date="2023-04" db="EMBL/GenBank/DDBJ databases">
        <title>Candida boidinii NBRC 1967.</title>
        <authorList>
            <person name="Ichikawa N."/>
            <person name="Sato H."/>
            <person name="Tonouchi N."/>
        </authorList>
    </citation>
    <scope>NUCLEOTIDE SEQUENCE</scope>
    <source>
        <strain evidence="1">NBRC 1967</strain>
    </source>
</reference>
<comment type="caution">
    <text evidence="1">The sequence shown here is derived from an EMBL/GenBank/DDBJ whole genome shotgun (WGS) entry which is preliminary data.</text>
</comment>
<accession>A0ACB5TWQ0</accession>
<sequence length="376" mass="41574">MHIIRITHIVRSRYFSTSATCFSNFNQNFKSSKTGTSFWTSPEIKEKIYRFTISVAFEPKDRSDDSSTKPVDPDEDDSSDGELIRKMKKSHLHNNSLSLTGEDNYIFGVSGDGVIAGVADGVGGWSEQGYDSSAISRELCHSITDVYLSNPSTTPLIILEEAFDSIKKNGKVDVGSTTVCFGSFSPDGTLSAVNLGDSWFGVFRQDNPGSPGDKFKCVYESKEQTYYFNAPYQLSIIPEHILEAGRKRNAKYLINQPSDADVYNFKLERGDVIMFSTDGVGDNVCPDDIGIFITDELAAAQDKLIKANKENTKATGVFEKPEELGDLNKKLVRGVKKLSLNTNFKSVFSQKLSEMTGQDYVGGKPDDITSVFIYVD</sequence>
<keyword evidence="2" id="KW-1185">Reference proteome</keyword>
<protein>
    <submittedName>
        <fullName evidence="1">Unnamed protein product</fullName>
    </submittedName>
</protein>
<organism evidence="1 2">
    <name type="scientific">Candida boidinii</name>
    <name type="common">Yeast</name>
    <dbReference type="NCBI Taxonomy" id="5477"/>
    <lineage>
        <taxon>Eukaryota</taxon>
        <taxon>Fungi</taxon>
        <taxon>Dikarya</taxon>
        <taxon>Ascomycota</taxon>
        <taxon>Saccharomycotina</taxon>
        <taxon>Pichiomycetes</taxon>
        <taxon>Pichiales</taxon>
        <taxon>Pichiaceae</taxon>
        <taxon>Ogataea</taxon>
        <taxon>Ogataea/Candida clade</taxon>
    </lineage>
</organism>
<name>A0ACB5TWQ0_CANBO</name>
<evidence type="ECO:0000313" key="1">
    <source>
        <dbReference type="EMBL" id="GME96505.1"/>
    </source>
</evidence>
<gene>
    <name evidence="1" type="ORF">Cboi01_000429200</name>
</gene>
<dbReference type="EMBL" id="BSXV01002703">
    <property type="protein sequence ID" value="GME96505.1"/>
    <property type="molecule type" value="Genomic_DNA"/>
</dbReference>
<dbReference type="Proteomes" id="UP001165101">
    <property type="component" value="Unassembled WGS sequence"/>
</dbReference>
<evidence type="ECO:0000313" key="2">
    <source>
        <dbReference type="Proteomes" id="UP001165101"/>
    </source>
</evidence>